<protein>
    <submittedName>
        <fullName evidence="1">Uncharacterized protein</fullName>
    </submittedName>
</protein>
<reference evidence="1 2" key="1">
    <citation type="submission" date="2013-10" db="EMBL/GenBank/DDBJ databases">
        <title>Whole Genome Shotgun Sequence of Photorhabdus temperata J3.</title>
        <authorList>
            <person name="Park G.-S."/>
            <person name="Hong S.-J."/>
            <person name="Shin J.-H."/>
        </authorList>
    </citation>
    <scope>NUCLEOTIDE SEQUENCE [LARGE SCALE GENOMIC DNA]</scope>
    <source>
        <strain evidence="1 2">J3</strain>
    </source>
</reference>
<organism evidence="1 2">
    <name type="scientific">Photorhabdus temperata J3</name>
    <dbReference type="NCBI Taxonomy" id="1389415"/>
    <lineage>
        <taxon>Bacteria</taxon>
        <taxon>Pseudomonadati</taxon>
        <taxon>Pseudomonadota</taxon>
        <taxon>Gammaproteobacteria</taxon>
        <taxon>Enterobacterales</taxon>
        <taxon>Morganellaceae</taxon>
        <taxon>Photorhabdus</taxon>
    </lineage>
</organism>
<dbReference type="RefSeq" id="WP_021324789.1">
    <property type="nucleotide sequence ID" value="NZ_AXDT01000097.1"/>
</dbReference>
<sequence>MANVTIHASLASNTTIQGYARELSLYLNGGSVSGRLGRNGGFERNQNAQSSGILKIHIKAPGEGFWSSDIRQSARTSNNYLVYARHWERSDTFQIIAVIVPDAHEKIDAMLPDIIEITESDFQSLNQPQLGLLTYY</sequence>
<dbReference type="Proteomes" id="UP000017133">
    <property type="component" value="Unassembled WGS sequence"/>
</dbReference>
<gene>
    <name evidence="1" type="ORF">O185_11265</name>
</gene>
<evidence type="ECO:0000313" key="1">
    <source>
        <dbReference type="EMBL" id="ERT13001.1"/>
    </source>
</evidence>
<dbReference type="Pfam" id="PF13957">
    <property type="entry name" value="YafO_toxin"/>
    <property type="match status" value="1"/>
</dbReference>
<dbReference type="EMBL" id="AXDT01000097">
    <property type="protein sequence ID" value="ERT13001.1"/>
    <property type="molecule type" value="Genomic_DNA"/>
</dbReference>
<keyword evidence="2" id="KW-1185">Reference proteome</keyword>
<comment type="caution">
    <text evidence="1">The sequence shown here is derived from an EMBL/GenBank/DDBJ whole genome shotgun (WGS) entry which is preliminary data.</text>
</comment>
<accession>U7R2Y2</accession>
<name>U7R2Y2_PHOTE</name>
<dbReference type="AlphaFoldDB" id="U7R2Y2"/>
<proteinExistence type="predicted"/>
<evidence type="ECO:0000313" key="2">
    <source>
        <dbReference type="Proteomes" id="UP000017133"/>
    </source>
</evidence>
<dbReference type="InterPro" id="IPR020353">
    <property type="entry name" value="Toxin_YafO"/>
</dbReference>